<keyword evidence="4" id="KW-1185">Reference proteome</keyword>
<dbReference type="InterPro" id="IPR025519">
    <property type="entry name" value="DUF4407"/>
</dbReference>
<evidence type="ECO:0000256" key="1">
    <source>
        <dbReference type="SAM" id="Coils"/>
    </source>
</evidence>
<feature type="transmembrane region" description="Helical" evidence="2">
    <location>
        <begin position="93"/>
        <end position="111"/>
    </location>
</feature>
<feature type="transmembrane region" description="Helical" evidence="2">
    <location>
        <begin position="33"/>
        <end position="53"/>
    </location>
</feature>
<evidence type="ECO:0008006" key="5">
    <source>
        <dbReference type="Google" id="ProtNLM"/>
    </source>
</evidence>
<evidence type="ECO:0000313" key="4">
    <source>
        <dbReference type="Proteomes" id="UP000184036"/>
    </source>
</evidence>
<sequence>MNRISNFLIKCAGADQEILDACTVKEKNKFTGIGSTLLLTAVLASLSGGYAIHSTFDSVLISIILGVFWGIVIFSLDRYIVTSIDKKGVWWKQLLTAFPRLLIAFVLAITISKPLELRLFQDAVNKSMGEIANASISGCEADWNKERDKLAKSKSNLEDERKQKTEEIYNKDGIYTDFVKEQKEISGLNQTNQNKISVNNSIISRGTSYPNLTRNDGSIIYKEDGSPRKTIRRNAAANNAFKINNSLRSEINRNNIKIGEFEVQKNNRKQVLRRQVVTTEAQYTNQISGVQQQINDHNNKRQVFLADCTNRSNNAKDLPAQLQALSKLTDENESIAWASLLITLLFVILETAPVVVKLLSSTGTYEEILEAKEYAISMEQKIKISNLNDEINTVLKISSEKNKNKLEAELKGNVELLNEIALAQAEIAKIAVLKWKEEEIEKLQNSNNNSIVNSNIVN</sequence>
<dbReference type="RefSeq" id="WP_072987243.1">
    <property type="nucleotide sequence ID" value="NZ_FQWE01000001.1"/>
</dbReference>
<protein>
    <recommendedName>
        <fullName evidence="5">DUF4407 domain-containing protein</fullName>
    </recommendedName>
</protein>
<keyword evidence="2" id="KW-0812">Transmembrane</keyword>
<keyword evidence="2" id="KW-1133">Transmembrane helix</keyword>
<dbReference type="Pfam" id="PF14362">
    <property type="entry name" value="DUF4407"/>
    <property type="match status" value="1"/>
</dbReference>
<dbReference type="Proteomes" id="UP000184036">
    <property type="component" value="Unassembled WGS sequence"/>
</dbReference>
<organism evidence="3 4">
    <name type="scientific">Flavobacterium segetis</name>
    <dbReference type="NCBI Taxonomy" id="271157"/>
    <lineage>
        <taxon>Bacteria</taxon>
        <taxon>Pseudomonadati</taxon>
        <taxon>Bacteroidota</taxon>
        <taxon>Flavobacteriia</taxon>
        <taxon>Flavobacteriales</taxon>
        <taxon>Flavobacteriaceae</taxon>
        <taxon>Flavobacterium</taxon>
    </lineage>
</organism>
<evidence type="ECO:0000256" key="2">
    <source>
        <dbReference type="SAM" id="Phobius"/>
    </source>
</evidence>
<gene>
    <name evidence="3" type="ORF">SAMN05444396_101293</name>
</gene>
<name>A0A1M5ECK9_9FLAO</name>
<reference evidence="4" key="1">
    <citation type="submission" date="2016-11" db="EMBL/GenBank/DDBJ databases">
        <authorList>
            <person name="Varghese N."/>
            <person name="Submissions S."/>
        </authorList>
    </citation>
    <scope>NUCLEOTIDE SEQUENCE [LARGE SCALE GENOMIC DNA]</scope>
    <source>
        <strain evidence="4">DSM 19741</strain>
    </source>
</reference>
<proteinExistence type="predicted"/>
<dbReference type="AlphaFoldDB" id="A0A1M5ECK9"/>
<dbReference type="STRING" id="271157.SAMN05444396_101293"/>
<dbReference type="OrthoDB" id="594406at2"/>
<keyword evidence="1" id="KW-0175">Coiled coil</keyword>
<evidence type="ECO:0000313" key="3">
    <source>
        <dbReference type="EMBL" id="SHF76822.1"/>
    </source>
</evidence>
<accession>A0A1M5ECK9</accession>
<keyword evidence="2" id="KW-0472">Membrane</keyword>
<feature type="transmembrane region" description="Helical" evidence="2">
    <location>
        <begin position="59"/>
        <end position="81"/>
    </location>
</feature>
<feature type="coiled-coil region" evidence="1">
    <location>
        <begin position="140"/>
        <end position="167"/>
    </location>
</feature>
<dbReference type="EMBL" id="FQWE01000001">
    <property type="protein sequence ID" value="SHF76822.1"/>
    <property type="molecule type" value="Genomic_DNA"/>
</dbReference>